<accession>A0A9W6KY30</accession>
<dbReference type="InterPro" id="IPR016047">
    <property type="entry name" value="M23ase_b-sheet_dom"/>
</dbReference>
<protein>
    <recommendedName>
        <fullName evidence="1">M23ase beta-sheet core domain-containing protein</fullName>
    </recommendedName>
</protein>
<dbReference type="Gene3D" id="2.70.70.10">
    <property type="entry name" value="Glucose Permease (Domain IIA)"/>
    <property type="match status" value="1"/>
</dbReference>
<evidence type="ECO:0000313" key="2">
    <source>
        <dbReference type="EMBL" id="GLL09315.1"/>
    </source>
</evidence>
<dbReference type="PANTHER" id="PTHR21666:SF270">
    <property type="entry name" value="MUREIN HYDROLASE ACTIVATOR ENVC"/>
    <property type="match status" value="1"/>
</dbReference>
<comment type="caution">
    <text evidence="2">The sequence shown here is derived from an EMBL/GenBank/DDBJ whole genome shotgun (WGS) entry which is preliminary data.</text>
</comment>
<dbReference type="GO" id="GO:0004222">
    <property type="term" value="F:metalloendopeptidase activity"/>
    <property type="evidence" value="ECO:0007669"/>
    <property type="project" value="TreeGrafter"/>
</dbReference>
<reference evidence="2" key="1">
    <citation type="journal article" date="2014" name="Int. J. Syst. Evol. Microbiol.">
        <title>Complete genome sequence of Corynebacterium casei LMG S-19264T (=DSM 44701T), isolated from a smear-ripened cheese.</title>
        <authorList>
            <consortium name="US DOE Joint Genome Institute (JGI-PGF)"/>
            <person name="Walter F."/>
            <person name="Albersmeier A."/>
            <person name="Kalinowski J."/>
            <person name="Ruckert C."/>
        </authorList>
    </citation>
    <scope>NUCLEOTIDE SEQUENCE</scope>
    <source>
        <strain evidence="2">VKM Ac-1069</strain>
    </source>
</reference>
<dbReference type="PANTHER" id="PTHR21666">
    <property type="entry name" value="PEPTIDASE-RELATED"/>
    <property type="match status" value="1"/>
</dbReference>
<keyword evidence="3" id="KW-1185">Reference proteome</keyword>
<name>A0A9W6KY30_9PSEU</name>
<dbReference type="InterPro" id="IPR011055">
    <property type="entry name" value="Dup_hybrid_motif"/>
</dbReference>
<proteinExistence type="predicted"/>
<dbReference type="Proteomes" id="UP001143463">
    <property type="component" value="Unassembled WGS sequence"/>
</dbReference>
<dbReference type="InterPro" id="IPR050570">
    <property type="entry name" value="Cell_wall_metabolism_enzyme"/>
</dbReference>
<dbReference type="SUPFAM" id="SSF51261">
    <property type="entry name" value="Duplicated hybrid motif"/>
    <property type="match status" value="1"/>
</dbReference>
<dbReference type="Pfam" id="PF01551">
    <property type="entry name" value="Peptidase_M23"/>
    <property type="match status" value="1"/>
</dbReference>
<organism evidence="2 3">
    <name type="scientific">Pseudonocardia halophobica</name>
    <dbReference type="NCBI Taxonomy" id="29401"/>
    <lineage>
        <taxon>Bacteria</taxon>
        <taxon>Bacillati</taxon>
        <taxon>Actinomycetota</taxon>
        <taxon>Actinomycetes</taxon>
        <taxon>Pseudonocardiales</taxon>
        <taxon>Pseudonocardiaceae</taxon>
        <taxon>Pseudonocardia</taxon>
    </lineage>
</organism>
<reference evidence="2" key="2">
    <citation type="submission" date="2023-01" db="EMBL/GenBank/DDBJ databases">
        <authorList>
            <person name="Sun Q."/>
            <person name="Evtushenko L."/>
        </authorList>
    </citation>
    <scope>NUCLEOTIDE SEQUENCE</scope>
    <source>
        <strain evidence="2">VKM Ac-1069</strain>
    </source>
</reference>
<dbReference type="CDD" id="cd12797">
    <property type="entry name" value="M23_peptidase"/>
    <property type="match status" value="1"/>
</dbReference>
<feature type="domain" description="M23ase beta-sheet core" evidence="1">
    <location>
        <begin position="70"/>
        <end position="165"/>
    </location>
</feature>
<dbReference type="AlphaFoldDB" id="A0A9W6KY30"/>
<dbReference type="EMBL" id="BSFQ01000001">
    <property type="protein sequence ID" value="GLL09315.1"/>
    <property type="molecule type" value="Genomic_DNA"/>
</dbReference>
<evidence type="ECO:0000259" key="1">
    <source>
        <dbReference type="Pfam" id="PF01551"/>
    </source>
</evidence>
<sequence length="177" mass="18536">MRAESHDPDDVRSLDKAARLADEIASLAAARARATAAGATAPSVGRDGRVYVSPTVGRLTSGAGPRWGATHYGLDIANQIGTPIFAVADGTVVEAGPASGFGLWVRVRHSDGTISVYGHIDRSLVRAGQQVRAGDRIALMGNRGQSTGPHLHLEIWSPSGAKVDPQAWLSRRGVAVR</sequence>
<evidence type="ECO:0000313" key="3">
    <source>
        <dbReference type="Proteomes" id="UP001143463"/>
    </source>
</evidence>
<gene>
    <name evidence="2" type="ORF">GCM10017577_04550</name>
</gene>